<evidence type="ECO:0000313" key="3">
    <source>
        <dbReference type="JaponicusDB" id="SJAG_03150"/>
    </source>
</evidence>
<dbReference type="PANTHER" id="PTHR11183">
    <property type="entry name" value="GLYCOGENIN SUBFAMILY MEMBER"/>
    <property type="match status" value="1"/>
</dbReference>
<dbReference type="SUPFAM" id="SSF53448">
    <property type="entry name" value="Nucleotide-diphospho-sugar transferases"/>
    <property type="match status" value="1"/>
</dbReference>
<dbReference type="GO" id="GO:0005737">
    <property type="term" value="C:cytoplasm"/>
    <property type="evidence" value="ECO:0000318"/>
    <property type="project" value="GO_Central"/>
</dbReference>
<proteinExistence type="predicted"/>
<dbReference type="RefSeq" id="XP_002174316.1">
    <property type="nucleotide sequence ID" value="XM_002174280.2"/>
</dbReference>
<dbReference type="HOGENOM" id="CLU_048469_1_1_1"/>
<keyword evidence="1" id="KW-1133">Transmembrane helix</keyword>
<dbReference type="Gene3D" id="3.90.550.10">
    <property type="entry name" value="Spore Coat Polysaccharide Biosynthesis Protein SpsA, Chain A"/>
    <property type="match status" value="1"/>
</dbReference>
<dbReference type="InterPro" id="IPR029044">
    <property type="entry name" value="Nucleotide-diphossugar_trans"/>
</dbReference>
<dbReference type="EMBL" id="KE651167">
    <property type="protein sequence ID" value="EEB08023.1"/>
    <property type="molecule type" value="Genomic_DNA"/>
</dbReference>
<protein>
    <submittedName>
        <fullName evidence="2">Acetylglucosaminyltransferase</fullName>
    </submittedName>
</protein>
<dbReference type="OMA" id="WVEMALP"/>
<organism evidence="2 4">
    <name type="scientific">Schizosaccharomyces japonicus (strain yFS275 / FY16936)</name>
    <name type="common">Fission yeast</name>
    <dbReference type="NCBI Taxonomy" id="402676"/>
    <lineage>
        <taxon>Eukaryota</taxon>
        <taxon>Fungi</taxon>
        <taxon>Dikarya</taxon>
        <taxon>Ascomycota</taxon>
        <taxon>Taphrinomycotina</taxon>
        <taxon>Schizosaccharomycetes</taxon>
        <taxon>Schizosaccharomycetales</taxon>
        <taxon>Schizosaccharomycetaceae</taxon>
        <taxon>Schizosaccharomyces</taxon>
    </lineage>
</organism>
<evidence type="ECO:0000313" key="4">
    <source>
        <dbReference type="Proteomes" id="UP000001744"/>
    </source>
</evidence>
<dbReference type="GeneID" id="7048496"/>
<name>B6K3G6_SCHJY</name>
<accession>B6K3G6</accession>
<dbReference type="STRING" id="402676.B6K3G6"/>
<dbReference type="Proteomes" id="UP000001744">
    <property type="component" value="Unassembled WGS sequence"/>
</dbReference>
<gene>
    <name evidence="3" type="primary">otg3</name>
    <name evidence="2" type="ORF">SJAG_03150</name>
</gene>
<sequence length="374" mass="43854">MVDVLRGCPPFLNWRKLLLLVFVAFNVLISVLYVYSHADSQALDNLLSRNGFGSNESTDHALGRKAKPKEGRYTYLTFLTPPTTEEDFYFNATRLWAYRLLHREPVKTKYEVHVMVMKGVEEWKIQRLKKDGAKVILVDPLLPQDFVEEGAQVLTGSPRWQHMFTKLRVFELEQFDKVCIVDSDLLILRNMDDIFDTPYATQPPQPDIAKAHNFVNPNDNERYIFVDDFSAYSVKHEDMYPYLLAATDDRSNDHPIPVRPASMFNAGLMLLKPSKLHMQRLLTIARYPYMYEDARMMEQSLLNLAYDEDGWFPWTRIDWSYNGVWCQPNDHPYLRAAHGKFWDTSLDEFHPMYVADWWQAYGEMIVYHELKDAA</sequence>
<keyword evidence="1" id="KW-0472">Membrane</keyword>
<dbReference type="InterPro" id="IPR050587">
    <property type="entry name" value="GNT1/Glycosyltrans_8"/>
</dbReference>
<evidence type="ECO:0000256" key="1">
    <source>
        <dbReference type="SAM" id="Phobius"/>
    </source>
</evidence>
<keyword evidence="1" id="KW-0812">Transmembrane</keyword>
<dbReference type="VEuPathDB" id="FungiDB:SJAG_03150"/>
<dbReference type="eggNOG" id="KOG1950">
    <property type="taxonomic scope" value="Eukaryota"/>
</dbReference>
<reference evidence="2 4" key="1">
    <citation type="journal article" date="2011" name="Science">
        <title>Comparative functional genomics of the fission yeasts.</title>
        <authorList>
            <person name="Rhind N."/>
            <person name="Chen Z."/>
            <person name="Yassour M."/>
            <person name="Thompson D.A."/>
            <person name="Haas B.J."/>
            <person name="Habib N."/>
            <person name="Wapinski I."/>
            <person name="Roy S."/>
            <person name="Lin M.F."/>
            <person name="Heiman D.I."/>
            <person name="Young S.K."/>
            <person name="Furuya K."/>
            <person name="Guo Y."/>
            <person name="Pidoux A."/>
            <person name="Chen H.M."/>
            <person name="Robbertse B."/>
            <person name="Goldberg J.M."/>
            <person name="Aoki K."/>
            <person name="Bayne E.H."/>
            <person name="Berlin A.M."/>
            <person name="Desjardins C.A."/>
            <person name="Dobbs E."/>
            <person name="Dukaj L."/>
            <person name="Fan L."/>
            <person name="FitzGerald M.G."/>
            <person name="French C."/>
            <person name="Gujja S."/>
            <person name="Hansen K."/>
            <person name="Keifenheim D."/>
            <person name="Levin J.Z."/>
            <person name="Mosher R.A."/>
            <person name="Mueller C.A."/>
            <person name="Pfiffner J."/>
            <person name="Priest M."/>
            <person name="Russ C."/>
            <person name="Smialowska A."/>
            <person name="Swoboda P."/>
            <person name="Sykes S.M."/>
            <person name="Vaughn M."/>
            <person name="Vengrova S."/>
            <person name="Yoder R."/>
            <person name="Zeng Q."/>
            <person name="Allshire R."/>
            <person name="Baulcombe D."/>
            <person name="Birren B.W."/>
            <person name="Brown W."/>
            <person name="Ekwall K."/>
            <person name="Kellis M."/>
            <person name="Leatherwood J."/>
            <person name="Levin H."/>
            <person name="Margalit H."/>
            <person name="Martienssen R."/>
            <person name="Nieduszynski C.A."/>
            <person name="Spatafora J.W."/>
            <person name="Friedman N."/>
            <person name="Dalgaard J.Z."/>
            <person name="Baumann P."/>
            <person name="Niki H."/>
            <person name="Regev A."/>
            <person name="Nusbaum C."/>
        </authorList>
    </citation>
    <scope>NUCLEOTIDE SEQUENCE [LARGE SCALE GENOMIC DNA]</scope>
    <source>
        <strain evidence="4">yFS275 / FY16936</strain>
    </source>
</reference>
<dbReference type="OrthoDB" id="2014201at2759"/>
<feature type="transmembrane region" description="Helical" evidence="1">
    <location>
        <begin position="17"/>
        <end position="35"/>
    </location>
</feature>
<evidence type="ECO:0000313" key="2">
    <source>
        <dbReference type="EMBL" id="EEB08023.1"/>
    </source>
</evidence>
<dbReference type="GO" id="GO:0016757">
    <property type="term" value="F:glycosyltransferase activity"/>
    <property type="evidence" value="ECO:0000318"/>
    <property type="project" value="GO_Central"/>
</dbReference>
<keyword evidence="4" id="KW-1185">Reference proteome</keyword>
<dbReference type="AlphaFoldDB" id="B6K3G6"/>
<dbReference type="JaponicusDB" id="SJAG_03150">
    <property type="gene designation" value="otg3"/>
</dbReference>